<name>A0A0L6U874_9BASI</name>
<evidence type="ECO:0000256" key="1">
    <source>
        <dbReference type="SAM" id="MobiDB-lite"/>
    </source>
</evidence>
<feature type="region of interest" description="Disordered" evidence="1">
    <location>
        <begin position="1"/>
        <end position="67"/>
    </location>
</feature>
<keyword evidence="4" id="KW-1185">Reference proteome</keyword>
<accession>A0A0L6U874</accession>
<evidence type="ECO:0000313" key="4">
    <source>
        <dbReference type="Proteomes" id="UP000037035"/>
    </source>
</evidence>
<sequence length="128" mass="14113">MAAKAKQSKQQMEDMMKALEEEKSHQQKAKEKLVSAGTSNPNPALPLLQNPMHRPKIGTQDKFDGTRGAKAKTYGVQLALYISANPSMLPNERSEIIFAILYLTGATSSWAILFTNRVLAENLGDPVR</sequence>
<dbReference type="VEuPathDB" id="FungiDB:VP01_887g13"/>
<keyword evidence="2" id="KW-1133">Transmembrane helix</keyword>
<reference evidence="3 4" key="1">
    <citation type="submission" date="2015-08" db="EMBL/GenBank/DDBJ databases">
        <title>Next Generation Sequencing and Analysis of the Genome of Puccinia sorghi L Schw, the Causal Agent of Maize Common Rust.</title>
        <authorList>
            <person name="Rochi L."/>
            <person name="Burguener G."/>
            <person name="Darino M."/>
            <person name="Turjanski A."/>
            <person name="Kreff E."/>
            <person name="Dieguez M.J."/>
            <person name="Sacco F."/>
        </authorList>
    </citation>
    <scope>NUCLEOTIDE SEQUENCE [LARGE SCALE GENOMIC DNA]</scope>
    <source>
        <strain evidence="3 4">RO10H11247</strain>
    </source>
</reference>
<dbReference type="Proteomes" id="UP000037035">
    <property type="component" value="Unassembled WGS sequence"/>
</dbReference>
<organism evidence="3 4">
    <name type="scientific">Puccinia sorghi</name>
    <dbReference type="NCBI Taxonomy" id="27349"/>
    <lineage>
        <taxon>Eukaryota</taxon>
        <taxon>Fungi</taxon>
        <taxon>Dikarya</taxon>
        <taxon>Basidiomycota</taxon>
        <taxon>Pucciniomycotina</taxon>
        <taxon>Pucciniomycetes</taxon>
        <taxon>Pucciniales</taxon>
        <taxon>Pucciniaceae</taxon>
        <taxon>Puccinia</taxon>
    </lineage>
</organism>
<dbReference type="OrthoDB" id="2506111at2759"/>
<evidence type="ECO:0000256" key="2">
    <source>
        <dbReference type="SAM" id="Phobius"/>
    </source>
</evidence>
<feature type="compositionally biased region" description="Low complexity" evidence="1">
    <location>
        <begin position="40"/>
        <end position="51"/>
    </location>
</feature>
<feature type="compositionally biased region" description="Basic and acidic residues" evidence="1">
    <location>
        <begin position="11"/>
        <end position="33"/>
    </location>
</feature>
<comment type="caution">
    <text evidence="3">The sequence shown here is derived from an EMBL/GenBank/DDBJ whole genome shotgun (WGS) entry which is preliminary data.</text>
</comment>
<dbReference type="AlphaFoldDB" id="A0A0L6U874"/>
<dbReference type="EMBL" id="LAVV01014470">
    <property type="protein sequence ID" value="KNZ44743.1"/>
    <property type="molecule type" value="Genomic_DNA"/>
</dbReference>
<keyword evidence="2" id="KW-0472">Membrane</keyword>
<evidence type="ECO:0008006" key="5">
    <source>
        <dbReference type="Google" id="ProtNLM"/>
    </source>
</evidence>
<gene>
    <name evidence="3" type="ORF">VP01_887g13</name>
</gene>
<feature type="transmembrane region" description="Helical" evidence="2">
    <location>
        <begin position="96"/>
        <end position="114"/>
    </location>
</feature>
<keyword evidence="2" id="KW-0812">Transmembrane</keyword>
<evidence type="ECO:0000313" key="3">
    <source>
        <dbReference type="EMBL" id="KNZ44743.1"/>
    </source>
</evidence>
<protein>
    <recommendedName>
        <fullName evidence="5">DUF4939 domain-containing protein</fullName>
    </recommendedName>
</protein>
<proteinExistence type="predicted"/>